<keyword evidence="2" id="KW-1185">Reference proteome</keyword>
<dbReference type="RefSeq" id="WP_203169364.1">
    <property type="nucleotide sequence ID" value="NZ_JAEVLS010000005.1"/>
</dbReference>
<evidence type="ECO:0000313" key="1">
    <source>
        <dbReference type="EMBL" id="MBM0107247.1"/>
    </source>
</evidence>
<evidence type="ECO:0000313" key="2">
    <source>
        <dbReference type="Proteomes" id="UP000661077"/>
    </source>
</evidence>
<sequence length="823" mass="88314">MTFFSAISSVARVVENLVDTTLTADDSHRPEVMNVAAPADRAAQTPKDRTDAAVLKYQQSPTPEALAELKAAIHAEMQARYAEEFRARPTGAVYDASTINHYGSSIAGRYGNDPATVKVINGAVDELRVEHEVDFTLRVAAGGGDAQAVINILDSQWQSLSPEARAQLSTSPELATLMRERVEPWVAEPYANFQDNGDPKAKIQPANEASRRLAELTSGLPPELAAAVVTQNLDTIMKIAEVKPMYAGEKYGGSSYTNMARVVGSLGDSPAAQQLISDIAMTYLAHSSEWRGQWVPLSENISNSIRDGASPALALEIARQLEASGRTEESGIVLRGVVEGAQALQRRTEADIAEYQGMLAELGRVLKYAEGLPPDAIAKAVEKYVEGKGPEWKAKFEQLEQRLIGHGELFKETLAGLNGLPESVKTTYPELQSQLEQLANSDSVLQAIGLAASRDRDFLVGAKADSMLSLFDVNKVSKEGAEFLKRLASDAIQQNALAVFAEVDRSDPASVANAKSRLEQLGSRYANLLGKDAAQYQQAIDALSKLVDVPGDNQVLLQTRLKQFDSALRGIEGFNPDQPAGITFRSLGVAAAGLTFAKSTSDAISDQSWANTIGAFGDAAGLTKDVRDLMHRPGSMPVGPDSSFADTQRSIRADVRFENWNRALGLVSATGDVAKMVDALLSDRPYKHVEAGLYAVGATGTVVMALSSGPAGALIGSVMVGISVFGNSSLAGHRDKEAKIELSQQFLIDAGFTPEAARIIGDLGEDKYYQSVPVVPLLMEEGRRGALSPDGRKLTPEESIQAINNMPPDELQVRVNRLRIANQ</sequence>
<name>A0ABS1X252_9GAMM</name>
<gene>
    <name evidence="1" type="ORF">JM946_21125</name>
</gene>
<dbReference type="EMBL" id="JAEVLS010000005">
    <property type="protein sequence ID" value="MBM0107247.1"/>
    <property type="molecule type" value="Genomic_DNA"/>
</dbReference>
<organism evidence="1 2">
    <name type="scientific">Steroidobacter gossypii</name>
    <dbReference type="NCBI Taxonomy" id="2805490"/>
    <lineage>
        <taxon>Bacteria</taxon>
        <taxon>Pseudomonadati</taxon>
        <taxon>Pseudomonadota</taxon>
        <taxon>Gammaproteobacteria</taxon>
        <taxon>Steroidobacterales</taxon>
        <taxon>Steroidobacteraceae</taxon>
        <taxon>Steroidobacter</taxon>
    </lineage>
</organism>
<accession>A0ABS1X252</accession>
<proteinExistence type="predicted"/>
<comment type="caution">
    <text evidence="1">The sequence shown here is derived from an EMBL/GenBank/DDBJ whole genome shotgun (WGS) entry which is preliminary data.</text>
</comment>
<protein>
    <submittedName>
        <fullName evidence="1">Uncharacterized protein</fullName>
    </submittedName>
</protein>
<dbReference type="Proteomes" id="UP000661077">
    <property type="component" value="Unassembled WGS sequence"/>
</dbReference>
<reference evidence="1 2" key="1">
    <citation type="journal article" date="2021" name="Int. J. Syst. Evol. Microbiol.">
        <title>Steroidobacter gossypii sp. nov., isolated from soil of cotton cropping field.</title>
        <authorList>
            <person name="Huang R."/>
            <person name="Yang S."/>
            <person name="Zhen C."/>
            <person name="Liu W."/>
        </authorList>
    </citation>
    <scope>NUCLEOTIDE SEQUENCE [LARGE SCALE GENOMIC DNA]</scope>
    <source>
        <strain evidence="1 2">S1-65</strain>
    </source>
</reference>